<comment type="caution">
    <text evidence="1">The sequence shown here is derived from an EMBL/GenBank/DDBJ whole genome shotgun (WGS) entry which is preliminary data.</text>
</comment>
<dbReference type="AlphaFoldDB" id="A0A4Y3RYA1"/>
<dbReference type="Proteomes" id="UP000315226">
    <property type="component" value="Unassembled WGS sequence"/>
</dbReference>
<dbReference type="InterPro" id="IPR015943">
    <property type="entry name" value="WD40/YVTN_repeat-like_dom_sf"/>
</dbReference>
<evidence type="ECO:0008006" key="3">
    <source>
        <dbReference type="Google" id="ProtNLM"/>
    </source>
</evidence>
<sequence>MGHEQGVSLPHVLADAEGPVTELVAGDVGGESLLISVHNERTVRLWSLADRTLRQSITLDRIGAITMQGGRLFAAEQSSDGDEVRVWDLVTASLVGSAPVADPQVMTVSQVNGRPVLVAAVGEEEVQAWDAESGDLLGHPAPVPGRVHTLVPYESGVLVGTKAGHVTALGWVCSAAASAIRPTQPTVHATHVLAWLPGELLCGDAHADGWELHTLEEWEGGLPPSHGLVYARPITATTAELHDVLVDVLTPHGFEVMRLEAHWYEISRVAGVTTGGPWRFPAYSVHCYLEEGPEQ</sequence>
<evidence type="ECO:0000313" key="1">
    <source>
        <dbReference type="EMBL" id="GEB62088.1"/>
    </source>
</evidence>
<dbReference type="InterPro" id="IPR011047">
    <property type="entry name" value="Quinoprotein_ADH-like_sf"/>
</dbReference>
<dbReference type="EMBL" id="BJMN01000078">
    <property type="protein sequence ID" value="GEB62088.1"/>
    <property type="molecule type" value="Genomic_DNA"/>
</dbReference>
<keyword evidence="2" id="KW-1185">Reference proteome</keyword>
<proteinExistence type="predicted"/>
<dbReference type="Gene3D" id="2.130.10.10">
    <property type="entry name" value="YVTN repeat-like/Quinoprotein amine dehydrogenase"/>
    <property type="match status" value="1"/>
</dbReference>
<dbReference type="RefSeq" id="WP_141302776.1">
    <property type="nucleotide sequence ID" value="NZ_BJMN01000078.1"/>
</dbReference>
<reference evidence="1 2" key="1">
    <citation type="submission" date="2019-06" db="EMBL/GenBank/DDBJ databases">
        <title>Whole genome shotgun sequence of Streptomyces gardneri NBRC 12865.</title>
        <authorList>
            <person name="Hosoyama A."/>
            <person name="Uohara A."/>
            <person name="Ohji S."/>
            <person name="Ichikawa N."/>
        </authorList>
    </citation>
    <scope>NUCLEOTIDE SEQUENCE [LARGE SCALE GENOMIC DNA]</scope>
    <source>
        <strain evidence="1 2">NBRC 12865</strain>
    </source>
</reference>
<evidence type="ECO:0000313" key="2">
    <source>
        <dbReference type="Proteomes" id="UP000315226"/>
    </source>
</evidence>
<gene>
    <name evidence="1" type="ORF">SGA01_76930</name>
</gene>
<organism evidence="1 2">
    <name type="scientific">Streptomyces gardneri</name>
    <dbReference type="NCBI Taxonomy" id="66892"/>
    <lineage>
        <taxon>Bacteria</taxon>
        <taxon>Bacillati</taxon>
        <taxon>Actinomycetota</taxon>
        <taxon>Actinomycetes</taxon>
        <taxon>Kitasatosporales</taxon>
        <taxon>Streptomycetaceae</taxon>
        <taxon>Streptomyces</taxon>
    </lineage>
</organism>
<protein>
    <recommendedName>
        <fullName evidence="3">WD40 repeat domain-containing protein</fullName>
    </recommendedName>
</protein>
<name>A0A4Y3RYA1_9ACTN</name>
<accession>A0A4Y3RYA1</accession>
<dbReference type="SUPFAM" id="SSF50998">
    <property type="entry name" value="Quinoprotein alcohol dehydrogenase-like"/>
    <property type="match status" value="1"/>
</dbReference>
<dbReference type="OrthoDB" id="134501at2"/>